<dbReference type="InterPro" id="IPR053738">
    <property type="entry name" value="Lambda_capsid_assembly"/>
</dbReference>
<dbReference type="AlphaFoldDB" id="D8GQ88"/>
<dbReference type="PATRIC" id="fig|748727.19.peg.577"/>
<name>D8GQ88_CLOLD</name>
<gene>
    <name evidence="1" type="ordered locus">CLJU_c31310</name>
    <name evidence="2" type="ORF">WX45_01791</name>
</gene>
<dbReference type="EMBL" id="CP001666">
    <property type="protein sequence ID" value="ADK16179.1"/>
    <property type="molecule type" value="Genomic_DNA"/>
</dbReference>
<dbReference type="Pfam" id="PF03864">
    <property type="entry name" value="Phage_cap_E"/>
    <property type="match status" value="1"/>
</dbReference>
<reference evidence="1" key="1">
    <citation type="submission" date="2009-07" db="EMBL/GenBank/DDBJ databases">
        <authorList>
            <person name="Koepke M."/>
            <person name="Hujer S."/>
            <person name="Held C."/>
            <person name="Wiezer A."/>
            <person name="Liesegang H."/>
            <person name="Ehrenreich A."/>
            <person name="Gottschalk G."/>
            <person name="Duerre P."/>
        </authorList>
    </citation>
    <scope>NUCLEOTIDE SEQUENCE</scope>
    <source>
        <strain evidence="1">DSM 13528</strain>
    </source>
</reference>
<dbReference type="STRING" id="748727.CLJU_c31310"/>
<dbReference type="InterPro" id="IPR005564">
    <property type="entry name" value="Major_capsid_GpE"/>
</dbReference>
<dbReference type="OrthoDB" id="47969at2"/>
<reference evidence="1 3" key="2">
    <citation type="journal article" date="2010" name="Proc. Natl. Acad. Sci. U.S.A.">
        <title>Clostridium ljungdahlii represents a microbial production platform based on syngas.</title>
        <authorList>
            <person name="Kopke M."/>
            <person name="Held C."/>
            <person name="Hujer S."/>
            <person name="Liesegang H."/>
            <person name="Wiezer A."/>
            <person name="Wollherr A."/>
            <person name="Ehrenreich A."/>
            <person name="Liebl W."/>
            <person name="Gottschalk G."/>
            <person name="Durre P."/>
        </authorList>
    </citation>
    <scope>NUCLEOTIDE SEQUENCE [LARGE SCALE GENOMIC DNA]</scope>
    <source>
        <strain evidence="3">ATCC 55383 / DSM 13528 / PETC</strain>
        <strain evidence="1">DSM 13528</strain>
    </source>
</reference>
<dbReference type="Proteomes" id="UP000001656">
    <property type="component" value="Chromosome"/>
</dbReference>
<dbReference type="KEGG" id="clj:CLJU_c31310"/>
<reference evidence="2 4" key="3">
    <citation type="journal article" date="2016" name="Biotechnol. Bioeng.">
        <title>Traits of selected Clostridium strains for syngas fermentation to ethanol.</title>
        <authorList>
            <person name="Martin M.E."/>
            <person name="Richter H."/>
            <person name="Saha S."/>
            <person name="Angenent L.T."/>
        </authorList>
    </citation>
    <scope>NUCLEOTIDE SEQUENCE [LARGE SCALE GENOMIC DNA]</scope>
    <source>
        <strain evidence="2 4">PETC</strain>
    </source>
</reference>
<organism evidence="1 3">
    <name type="scientific">Clostridium ljungdahlii (strain ATCC 55383 / DSM 13528 / PETC)</name>
    <dbReference type="NCBI Taxonomy" id="748727"/>
    <lineage>
        <taxon>Bacteria</taxon>
        <taxon>Bacillati</taxon>
        <taxon>Bacillota</taxon>
        <taxon>Clostridia</taxon>
        <taxon>Eubacteriales</taxon>
        <taxon>Clostridiaceae</taxon>
        <taxon>Clostridium</taxon>
    </lineage>
</organism>
<evidence type="ECO:0000313" key="4">
    <source>
        <dbReference type="Proteomes" id="UP000077020"/>
    </source>
</evidence>
<proteinExistence type="predicted"/>
<dbReference type="Gene3D" id="3.90.1690.10">
    <property type="entry name" value="phage-related protein like domain"/>
    <property type="match status" value="1"/>
</dbReference>
<dbReference type="RefSeq" id="WP_013239762.1">
    <property type="nucleotide sequence ID" value="NC_014328.1"/>
</dbReference>
<keyword evidence="4" id="KW-1185">Reference proteome</keyword>
<evidence type="ECO:0000313" key="3">
    <source>
        <dbReference type="Proteomes" id="UP000001656"/>
    </source>
</evidence>
<evidence type="ECO:0000313" key="2">
    <source>
        <dbReference type="EMBL" id="OAA89952.1"/>
    </source>
</evidence>
<protein>
    <submittedName>
        <fullName evidence="2">Phage major capsid protein E</fullName>
    </submittedName>
    <submittedName>
        <fullName evidence="1">Phage related protein</fullName>
    </submittedName>
</protein>
<dbReference type="eggNOG" id="ENOG502ZCHY">
    <property type="taxonomic scope" value="Bacteria"/>
</dbReference>
<evidence type="ECO:0000313" key="1">
    <source>
        <dbReference type="EMBL" id="ADK16179.1"/>
    </source>
</evidence>
<dbReference type="Proteomes" id="UP000077020">
    <property type="component" value="Unassembled WGS sequence"/>
</dbReference>
<sequence length="345" mass="38003">MTLQEFINAQQIALYIQNLPPATTIDKTLFPPTKQLGTEIELAKGSKKKPVALRMSRFDVAVKSRALNASLNLEKKEMPFFKESVLIKEKDRQNLLLAMQANNQNLVEQLVSQIYGNYQGLVDGAEVDMIRMRAQALQKGTINIVTEDGDMVVDYNVPASHKEVLTGTAAWDNPAADIVGDIERWKKALTDDGYGVPTRIIFTSVVLGYIKLNTAIKNELMARNIGATIVTNADIIAYLNSKLDLSTGLLNGTYTAEDNSDKSYYEDNLVTLIPDGSLGSTVYGTTPEEADKIYGTEKLETSIVNTGVAITTMLKEDPVTVETKVSELGMPSFDRIDECFFATIK</sequence>
<dbReference type="EMBL" id="LITS01000001">
    <property type="protein sequence ID" value="OAA89952.1"/>
    <property type="molecule type" value="Genomic_DNA"/>
</dbReference>
<accession>D8GQ88</accession>
<dbReference type="HOGENOM" id="CLU_051310_0_1_9"/>